<evidence type="ECO:0000256" key="6">
    <source>
        <dbReference type="ARBA" id="ARBA00022801"/>
    </source>
</evidence>
<dbReference type="InterPro" id="IPR043502">
    <property type="entry name" value="DNA/RNA_pol_sf"/>
</dbReference>
<dbReference type="PROSITE" id="PS50878">
    <property type="entry name" value="RT_POL"/>
    <property type="match status" value="1"/>
</dbReference>
<sequence length="655" mass="73245">MVDMRLYAKIIAKSSLMLAWEKVLANKGAPGGDRQTLDDFAESLERNLEGLHAALRSASYRPGPIRNVSIPKRDGSPRRLSIPSVADRVVQTALCQGLTPILEPEMEDASFAYRPGRSVQMAVERVGRYFRQGYHWVVDGDIDDYFDSIPHHGLMAVLRRYVDDQDVLGLIAQWLAHAHAGGVGVSQGSPLSPLLANIYLDDMDERIGRTGARLVRFADDFLLLCKSEERARESLAAMSALLAEYGLGLNPDKTRIVNFEQGFEFLGRLFVRSMALEREQESDAPQETPPGPTPDDPSPPVEPLHQASEGPGFQDLSPRLRVMYLSRKGCRLDVRGRAFVVRSGPEPDAPELMVVLPSQLDRVELWPGCDISQKAQRFALECRTPVAYVDGWGRTLGVLEPMVADKAALHLAQAAVALDETKRLALARLICAGRVRGQRALLMRLNRRRKNSDIESNLAAFKQLPRRIATATTISELLGLEGEAAKRYWASLALLLDKSWGFSSRQRRPPRDGVNMVISYVASMLYRDLRCLAARHGLHPGFASLHGSLDGKPGCISDLVEEFRAPLCEGLAVYLANNHILKKEMFYKTDKWPCHVTPEGRETIIRAYEAWLDRPVKSPRSGEKVKWRGLLEEQVLAYRDHVMGRSVYAPYDMKY</sequence>
<dbReference type="InterPro" id="IPR042206">
    <property type="entry name" value="CRISPR-assoc_Cas1_C"/>
</dbReference>
<dbReference type="EC" id="3.1.-.-" evidence="13"/>
<feature type="binding site" evidence="13">
    <location>
        <position position="561"/>
    </location>
    <ligand>
        <name>Mn(2+)</name>
        <dbReference type="ChEBI" id="CHEBI:29035"/>
    </ligand>
</feature>
<keyword evidence="3 13" id="KW-0540">Nuclease</keyword>
<organism evidence="16 17">
    <name type="scientific">Desulfarculus baarsii (strain ATCC 33931 / DSM 2075 / LMG 7858 / VKM B-1802 / 2st14)</name>
    <dbReference type="NCBI Taxonomy" id="644282"/>
    <lineage>
        <taxon>Bacteria</taxon>
        <taxon>Pseudomonadati</taxon>
        <taxon>Thermodesulfobacteriota</taxon>
        <taxon>Desulfarculia</taxon>
        <taxon>Desulfarculales</taxon>
        <taxon>Desulfarculaceae</taxon>
        <taxon>Desulfarculus</taxon>
    </lineage>
</organism>
<evidence type="ECO:0000313" key="16">
    <source>
        <dbReference type="EMBL" id="ADK85059.1"/>
    </source>
</evidence>
<dbReference type="InterPro" id="IPR000123">
    <property type="entry name" value="Reverse_transcriptase_msDNA"/>
</dbReference>
<dbReference type="HAMAP" id="MF_01470">
    <property type="entry name" value="Cas1"/>
    <property type="match status" value="1"/>
</dbReference>
<dbReference type="eggNOG" id="COG3344">
    <property type="taxonomic scope" value="Bacteria"/>
</dbReference>
<name>E1QHL6_DESB2</name>
<dbReference type="GO" id="GO:0004519">
    <property type="term" value="F:endonuclease activity"/>
    <property type="evidence" value="ECO:0007669"/>
    <property type="project" value="UniProtKB-UniRule"/>
</dbReference>
<evidence type="ECO:0000256" key="11">
    <source>
        <dbReference type="ARBA" id="ARBA00034120"/>
    </source>
</evidence>
<proteinExistence type="inferred from homology"/>
<protein>
    <recommendedName>
        <fullName evidence="13">CRISPR-associated endonuclease Cas1</fullName>
        <ecNumber evidence="13">3.1.-.-</ecNumber>
    </recommendedName>
</protein>
<dbReference type="CDD" id="cd01651">
    <property type="entry name" value="RT_G2_intron"/>
    <property type="match status" value="1"/>
</dbReference>
<keyword evidence="1" id="KW-0808">Transferase</keyword>
<keyword evidence="7 13" id="KW-0460">Magnesium</keyword>
<evidence type="ECO:0000256" key="5">
    <source>
        <dbReference type="ARBA" id="ARBA00022759"/>
    </source>
</evidence>
<evidence type="ECO:0000256" key="12">
    <source>
        <dbReference type="ARBA" id="ARBA00048173"/>
    </source>
</evidence>
<comment type="catalytic activity">
    <reaction evidence="12">
        <text>DNA(n) + a 2'-deoxyribonucleoside 5'-triphosphate = DNA(n+1) + diphosphate</text>
        <dbReference type="Rhea" id="RHEA:22508"/>
        <dbReference type="Rhea" id="RHEA-COMP:17339"/>
        <dbReference type="Rhea" id="RHEA-COMP:17340"/>
        <dbReference type="ChEBI" id="CHEBI:33019"/>
        <dbReference type="ChEBI" id="CHEBI:61560"/>
        <dbReference type="ChEBI" id="CHEBI:173112"/>
        <dbReference type="EC" id="2.7.7.49"/>
    </reaction>
</comment>
<dbReference type="STRING" id="644282.Deba_1691"/>
<evidence type="ECO:0000313" key="17">
    <source>
        <dbReference type="Proteomes" id="UP000009047"/>
    </source>
</evidence>
<comment type="similarity">
    <text evidence="13">Belongs to the CRISPR-associated endonuclease Cas1 family.</text>
</comment>
<evidence type="ECO:0000256" key="10">
    <source>
        <dbReference type="ARBA" id="ARBA00023125"/>
    </source>
</evidence>
<evidence type="ECO:0000256" key="14">
    <source>
        <dbReference type="SAM" id="MobiDB-lite"/>
    </source>
</evidence>
<reference evidence="16 17" key="1">
    <citation type="journal article" date="2010" name="Stand. Genomic Sci.">
        <title>Complete genome sequence of Desulfarculus baarsii type strain (2st14).</title>
        <authorList>
            <person name="Sun H."/>
            <person name="Spring S."/>
            <person name="Lapidus A."/>
            <person name="Davenport K."/>
            <person name="Del Rio T.G."/>
            <person name="Tice H."/>
            <person name="Nolan M."/>
            <person name="Copeland A."/>
            <person name="Cheng J.F."/>
            <person name="Lucas S."/>
            <person name="Tapia R."/>
            <person name="Goodwin L."/>
            <person name="Pitluck S."/>
            <person name="Ivanova N."/>
            <person name="Pagani I."/>
            <person name="Mavromatis K."/>
            <person name="Ovchinnikova G."/>
            <person name="Pati A."/>
            <person name="Chen A."/>
            <person name="Palaniappan K."/>
            <person name="Hauser L."/>
            <person name="Chang Y.J."/>
            <person name="Jeffries C.D."/>
            <person name="Detter J.C."/>
            <person name="Han C."/>
            <person name="Rohde M."/>
            <person name="Brambilla E."/>
            <person name="Goker M."/>
            <person name="Woyke T."/>
            <person name="Bristow J."/>
            <person name="Eisen J.A."/>
            <person name="Markowitz V."/>
            <person name="Hugenholtz P."/>
            <person name="Kyrpides N.C."/>
            <person name="Klenk H.P."/>
            <person name="Land M."/>
        </authorList>
    </citation>
    <scope>NUCLEOTIDE SEQUENCE [LARGE SCALE GENOMIC DNA]</scope>
    <source>
        <strain evidence="17">ATCC 33931 / DSM 2075 / LMG 7858 / VKM B-1802 / 2st14</strain>
    </source>
</reference>
<dbReference type="HOGENOM" id="CLU_012698_1_0_7"/>
<evidence type="ECO:0000256" key="9">
    <source>
        <dbReference type="ARBA" id="ARBA00023118"/>
    </source>
</evidence>
<keyword evidence="5 13" id="KW-0255">Endonuclease</keyword>
<keyword evidence="17" id="KW-1185">Reference proteome</keyword>
<keyword evidence="8" id="KW-0695">RNA-directed DNA polymerase</keyword>
<dbReference type="GO" id="GO:0051607">
    <property type="term" value="P:defense response to virus"/>
    <property type="evidence" value="ECO:0007669"/>
    <property type="project" value="UniProtKB-UniRule"/>
</dbReference>
<dbReference type="Gene3D" id="3.100.10.20">
    <property type="entry name" value="CRISPR-associated endonuclease Cas1, N-terminal domain"/>
    <property type="match status" value="1"/>
</dbReference>
<keyword evidence="13" id="KW-0464">Manganese</keyword>
<dbReference type="CDD" id="cd09634">
    <property type="entry name" value="Cas1_I-II-III"/>
    <property type="match status" value="1"/>
</dbReference>
<evidence type="ECO:0000256" key="4">
    <source>
        <dbReference type="ARBA" id="ARBA00022723"/>
    </source>
</evidence>
<feature type="binding site" evidence="13">
    <location>
        <position position="481"/>
    </location>
    <ligand>
        <name>Mn(2+)</name>
        <dbReference type="ChEBI" id="CHEBI:29035"/>
    </ligand>
</feature>
<evidence type="ECO:0000256" key="1">
    <source>
        <dbReference type="ARBA" id="ARBA00022679"/>
    </source>
</evidence>
<keyword evidence="2" id="KW-0548">Nucleotidyltransferase</keyword>
<dbReference type="Gene3D" id="1.20.120.920">
    <property type="entry name" value="CRISPR-associated endonuclease Cas1, C-terminal domain"/>
    <property type="match status" value="1"/>
</dbReference>
<dbReference type="PRINTS" id="PR00866">
    <property type="entry name" value="RNADNAPOLMS"/>
</dbReference>
<dbReference type="PANTHER" id="PTHR34047">
    <property type="entry name" value="NUCLEAR INTRON MATURASE 1, MITOCHONDRIAL-RELATED"/>
    <property type="match status" value="1"/>
</dbReference>
<dbReference type="InterPro" id="IPR000477">
    <property type="entry name" value="RT_dom"/>
</dbReference>
<dbReference type="NCBIfam" id="TIGR00287">
    <property type="entry name" value="cas1"/>
    <property type="match status" value="1"/>
</dbReference>
<evidence type="ECO:0000259" key="15">
    <source>
        <dbReference type="PROSITE" id="PS50878"/>
    </source>
</evidence>
<evidence type="ECO:0000256" key="7">
    <source>
        <dbReference type="ARBA" id="ARBA00022842"/>
    </source>
</evidence>
<dbReference type="eggNOG" id="COG1518">
    <property type="taxonomic scope" value="Bacteria"/>
</dbReference>
<evidence type="ECO:0000256" key="13">
    <source>
        <dbReference type="HAMAP-Rule" id="MF_01470"/>
    </source>
</evidence>
<feature type="domain" description="Reverse transcriptase" evidence="15">
    <location>
        <begin position="49"/>
        <end position="270"/>
    </location>
</feature>
<keyword evidence="10 13" id="KW-0238">DNA-binding</keyword>
<dbReference type="InterPro" id="IPR042211">
    <property type="entry name" value="CRISPR-assoc_Cas1_N"/>
</dbReference>
<feature type="compositionally biased region" description="Pro residues" evidence="14">
    <location>
        <begin position="287"/>
        <end position="302"/>
    </location>
</feature>
<dbReference type="GO" id="GO:0016787">
    <property type="term" value="F:hydrolase activity"/>
    <property type="evidence" value="ECO:0007669"/>
    <property type="project" value="UniProtKB-KW"/>
</dbReference>
<dbReference type="GO" id="GO:0043571">
    <property type="term" value="P:maintenance of CRISPR repeat elements"/>
    <property type="evidence" value="ECO:0007669"/>
    <property type="project" value="UniProtKB-UniRule"/>
</dbReference>
<dbReference type="PANTHER" id="PTHR34047:SF8">
    <property type="entry name" value="PROTEIN YKFC"/>
    <property type="match status" value="1"/>
</dbReference>
<dbReference type="AlphaFoldDB" id="E1QHL6"/>
<dbReference type="EMBL" id="CP002085">
    <property type="protein sequence ID" value="ADK85059.1"/>
    <property type="molecule type" value="Genomic_DNA"/>
</dbReference>
<dbReference type="InterPro" id="IPR051083">
    <property type="entry name" value="GrpII_Intron_Splice-Mob/Def"/>
</dbReference>
<dbReference type="SUPFAM" id="SSF56672">
    <property type="entry name" value="DNA/RNA polymerases"/>
    <property type="match status" value="1"/>
</dbReference>
<dbReference type="GO" id="GO:0046872">
    <property type="term" value="F:metal ion binding"/>
    <property type="evidence" value="ECO:0007669"/>
    <property type="project" value="UniProtKB-UniRule"/>
</dbReference>
<dbReference type="GO" id="GO:0003723">
    <property type="term" value="F:RNA binding"/>
    <property type="evidence" value="ECO:0007669"/>
    <property type="project" value="InterPro"/>
</dbReference>
<gene>
    <name evidence="13" type="primary">cas1</name>
    <name evidence="16" type="ordered locus">Deba_1691</name>
</gene>
<dbReference type="GO" id="GO:0003964">
    <property type="term" value="F:RNA-directed DNA polymerase activity"/>
    <property type="evidence" value="ECO:0007669"/>
    <property type="project" value="UniProtKB-KW"/>
</dbReference>
<dbReference type="InterPro" id="IPR002729">
    <property type="entry name" value="CRISPR-assoc_Cas1"/>
</dbReference>
<keyword evidence="6 13" id="KW-0378">Hydrolase</keyword>
<dbReference type="Proteomes" id="UP000009047">
    <property type="component" value="Chromosome"/>
</dbReference>
<dbReference type="KEGG" id="dbr:Deba_1691"/>
<keyword evidence="4 13" id="KW-0479">Metal-binding</keyword>
<dbReference type="Pfam" id="PF01867">
    <property type="entry name" value="Cas_Cas1"/>
    <property type="match status" value="1"/>
</dbReference>
<keyword evidence="9 13" id="KW-0051">Antiviral defense</keyword>
<dbReference type="Pfam" id="PF00078">
    <property type="entry name" value="RVT_1"/>
    <property type="match status" value="1"/>
</dbReference>
<evidence type="ECO:0000256" key="3">
    <source>
        <dbReference type="ARBA" id="ARBA00022722"/>
    </source>
</evidence>
<dbReference type="GO" id="GO:0003677">
    <property type="term" value="F:DNA binding"/>
    <property type="evidence" value="ECO:0007669"/>
    <property type="project" value="UniProtKB-KW"/>
</dbReference>
<comment type="cofactor">
    <cofactor evidence="13">
        <name>Mg(2+)</name>
        <dbReference type="ChEBI" id="CHEBI:18420"/>
    </cofactor>
    <cofactor evidence="13">
        <name>Mn(2+)</name>
        <dbReference type="ChEBI" id="CHEBI:29035"/>
    </cofactor>
</comment>
<accession>E1QHL6</accession>
<comment type="similarity">
    <text evidence="11">Belongs to the bacterial reverse transcriptase family.</text>
</comment>
<comment type="subunit">
    <text evidence="13">Homodimer, forms a heterotetramer with a Cas2 homodimer.</text>
</comment>
<feature type="region of interest" description="Disordered" evidence="14">
    <location>
        <begin position="277"/>
        <end position="315"/>
    </location>
</feature>
<feature type="binding site" evidence="13">
    <location>
        <position position="546"/>
    </location>
    <ligand>
        <name>Mn(2+)</name>
        <dbReference type="ChEBI" id="CHEBI:29035"/>
    </ligand>
</feature>
<comment type="function">
    <text evidence="13">CRISPR (clustered regularly interspaced short palindromic repeat), is an adaptive immune system that provides protection against mobile genetic elements (viruses, transposable elements and conjugative plasmids). CRISPR clusters contain spacers, sequences complementary to antecedent mobile elements, and target invading nucleic acids. CRISPR clusters are transcribed and processed into CRISPR RNA (crRNA). Acts as a dsDNA endonuclease. Involved in the integration of spacer DNA into the CRISPR cassette.</text>
</comment>
<evidence type="ECO:0000256" key="2">
    <source>
        <dbReference type="ARBA" id="ARBA00022695"/>
    </source>
</evidence>
<evidence type="ECO:0000256" key="8">
    <source>
        <dbReference type="ARBA" id="ARBA00022918"/>
    </source>
</evidence>